<evidence type="ECO:0000256" key="1">
    <source>
        <dbReference type="SAM" id="MobiDB-lite"/>
    </source>
</evidence>
<feature type="region of interest" description="Disordered" evidence="1">
    <location>
        <begin position="471"/>
        <end position="491"/>
    </location>
</feature>
<feature type="region of interest" description="Disordered" evidence="1">
    <location>
        <begin position="522"/>
        <end position="549"/>
    </location>
</feature>
<dbReference type="AlphaFoldDB" id="A0A1G4ME56"/>
<sequence>MSSKVLLGGAVTVAAGYALYEYQLQRQQQRGTLAYPQQHDSSKFEKKGGQVGSKLDDIRDDARDQLSRWKSEADKKLTSTMSDIEHSKAKGSQWVGEQLGEARDAVTEKRDRYLERSGELNAMVEADRDKNKPNKLVQLVNDARDTISTDIRNIREGVTEDAGSIKEALVGARKSTEEYGEEAKDRASSLGDAVSARADEAKKTLQDAGSAARQKADQAAATVSDTKESIFNWGFSKAEKAKAIAIGEYDEANKRYNELFEKHKSQKGLFSKGDEDLKRQVDVAHEKVLECKRKLDDASSRYAQYTNDNINELSDKLDKQDQQIRKDGFFKWLSGGSQNSTPTDADKVAAKSVAGWGENAEQLAREELDELVRNNQIGPSEAQRRLDEWKKIRKEGWFSHRGKNDEEVAARAAKALEGWGETASQMARDEYEDLKSSAPKDASDAVEKAKQKLDDAKKQLDETASSWWSFGKEKKNDLHEKAQQQYDQAEKEYRSTVDKLAVWSDKAKGKFWSTADSALDATKSGADSLHSKTKEGLDSAQEFVQDKKN</sequence>
<feature type="region of interest" description="Disordered" evidence="1">
    <location>
        <begin position="29"/>
        <end position="95"/>
    </location>
</feature>
<keyword evidence="3" id="KW-1185">Reference proteome</keyword>
<evidence type="ECO:0000313" key="3">
    <source>
        <dbReference type="Proteomes" id="UP000190831"/>
    </source>
</evidence>
<protein>
    <submittedName>
        <fullName evidence="2">LAFE_0E12486g1_1</fullName>
    </submittedName>
</protein>
<dbReference type="Gene3D" id="1.20.120.20">
    <property type="entry name" value="Apolipoprotein"/>
    <property type="match status" value="1"/>
</dbReference>
<dbReference type="EMBL" id="LT598488">
    <property type="protein sequence ID" value="SCW02025.1"/>
    <property type="molecule type" value="Genomic_DNA"/>
</dbReference>
<proteinExistence type="predicted"/>
<evidence type="ECO:0000313" key="2">
    <source>
        <dbReference type="EMBL" id="SCW02025.1"/>
    </source>
</evidence>
<feature type="region of interest" description="Disordered" evidence="1">
    <location>
        <begin position="417"/>
        <end position="458"/>
    </location>
</feature>
<dbReference type="Proteomes" id="UP000190831">
    <property type="component" value="Chromosome E"/>
</dbReference>
<dbReference type="SUPFAM" id="SSF58113">
    <property type="entry name" value="Apolipoprotein A-I"/>
    <property type="match status" value="1"/>
</dbReference>
<accession>A0A1G4ME56</accession>
<organism evidence="2 3">
    <name type="scientific">Lachancea fermentati</name>
    <name type="common">Zygosaccharomyces fermentati</name>
    <dbReference type="NCBI Taxonomy" id="4955"/>
    <lineage>
        <taxon>Eukaryota</taxon>
        <taxon>Fungi</taxon>
        <taxon>Dikarya</taxon>
        <taxon>Ascomycota</taxon>
        <taxon>Saccharomycotina</taxon>
        <taxon>Saccharomycetes</taxon>
        <taxon>Saccharomycetales</taxon>
        <taxon>Saccharomycetaceae</taxon>
        <taxon>Lachancea</taxon>
    </lineage>
</organism>
<feature type="compositionally biased region" description="Basic and acidic residues" evidence="1">
    <location>
        <begin position="40"/>
        <end position="88"/>
    </location>
</feature>
<reference evidence="3" key="1">
    <citation type="submission" date="2016-03" db="EMBL/GenBank/DDBJ databases">
        <authorList>
            <person name="Devillers H."/>
        </authorList>
    </citation>
    <scope>NUCLEOTIDE SEQUENCE [LARGE SCALE GENOMIC DNA]</scope>
</reference>
<name>A0A1G4ME56_LACFM</name>
<dbReference type="OrthoDB" id="3976380at2759"/>
<gene>
    <name evidence="2" type="ORF">LAFE_0E12486G</name>
</gene>
<dbReference type="STRING" id="4955.A0A1G4ME56"/>
<dbReference type="OMA" id="IEYERYG"/>
<feature type="compositionally biased region" description="Basic and acidic residues" evidence="1">
    <location>
        <begin position="441"/>
        <end position="458"/>
    </location>
</feature>